<evidence type="ECO:0000313" key="4">
    <source>
        <dbReference type="EMBL" id="CAG7696370.1"/>
    </source>
</evidence>
<accession>A0A8J2NQ65</accession>
<dbReference type="PROSITE" id="PS51006">
    <property type="entry name" value="PABS_2"/>
    <property type="match status" value="1"/>
</dbReference>
<dbReference type="Proteomes" id="UP000708208">
    <property type="component" value="Unassembled WGS sequence"/>
</dbReference>
<feature type="domain" description="PABS" evidence="3">
    <location>
        <begin position="184"/>
        <end position="424"/>
    </location>
</feature>
<dbReference type="HAMAP" id="MF_00198">
    <property type="entry name" value="Spermidine_synth"/>
    <property type="match status" value="1"/>
</dbReference>
<dbReference type="Pfam" id="PF17950">
    <property type="entry name" value="SpmSyn_N"/>
    <property type="match status" value="1"/>
</dbReference>
<dbReference type="FunFam" id="3.40.50.150:FF:000197">
    <property type="entry name" value="spermine synthase isoform X2"/>
    <property type="match status" value="1"/>
</dbReference>
<dbReference type="OrthoDB" id="5953636at2759"/>
<gene>
    <name evidence="4" type="ORF">AFUS01_LOCUS3950</name>
</gene>
<dbReference type="InterPro" id="IPR030373">
    <property type="entry name" value="PABS_CS"/>
</dbReference>
<dbReference type="CDD" id="cd02440">
    <property type="entry name" value="AdoMet_MTases"/>
    <property type="match status" value="1"/>
</dbReference>
<dbReference type="PANTHER" id="PTHR46315">
    <property type="entry name" value="SPERMINE SYNTHASE"/>
    <property type="match status" value="1"/>
</dbReference>
<keyword evidence="2" id="KW-0620">Polyamine biosynthesis</keyword>
<dbReference type="InterPro" id="IPR001045">
    <property type="entry name" value="Spermi_synthase"/>
</dbReference>
<feature type="active site" description="Proton acceptor" evidence="2">
    <location>
        <position position="339"/>
    </location>
</feature>
<keyword evidence="1 2" id="KW-0808">Transferase</keyword>
<dbReference type="InterPro" id="IPR035246">
    <property type="entry name" value="Spermidine_synt_N"/>
</dbReference>
<organism evidence="4 5">
    <name type="scientific">Allacma fusca</name>
    <dbReference type="NCBI Taxonomy" id="39272"/>
    <lineage>
        <taxon>Eukaryota</taxon>
        <taxon>Metazoa</taxon>
        <taxon>Ecdysozoa</taxon>
        <taxon>Arthropoda</taxon>
        <taxon>Hexapoda</taxon>
        <taxon>Collembola</taxon>
        <taxon>Symphypleona</taxon>
        <taxon>Sminthuridae</taxon>
        <taxon>Allacma</taxon>
    </lineage>
</organism>
<evidence type="ECO:0000313" key="5">
    <source>
        <dbReference type="Proteomes" id="UP000708208"/>
    </source>
</evidence>
<dbReference type="InterPro" id="IPR040900">
    <property type="entry name" value="SpmSyn_N"/>
</dbReference>
<dbReference type="AlphaFoldDB" id="A0A8J2NQ65"/>
<name>A0A8J2NQ65_9HEXA</name>
<dbReference type="PROSITE" id="PS01330">
    <property type="entry name" value="PABS_1"/>
    <property type="match status" value="1"/>
</dbReference>
<reference evidence="4" key="1">
    <citation type="submission" date="2021-06" db="EMBL/GenBank/DDBJ databases">
        <authorList>
            <person name="Hodson N. C."/>
            <person name="Mongue J. A."/>
            <person name="Jaron S. K."/>
        </authorList>
    </citation>
    <scope>NUCLEOTIDE SEQUENCE</scope>
</reference>
<dbReference type="GO" id="GO:0006597">
    <property type="term" value="P:spermine biosynthetic process"/>
    <property type="evidence" value="ECO:0007669"/>
    <property type="project" value="InterPro"/>
</dbReference>
<dbReference type="InterPro" id="IPR015576">
    <property type="entry name" value="Spermine_synthase_animal"/>
</dbReference>
<protein>
    <recommendedName>
        <fullName evidence="3">PABS domain-containing protein</fullName>
    </recommendedName>
</protein>
<evidence type="ECO:0000259" key="3">
    <source>
        <dbReference type="PROSITE" id="PS51006"/>
    </source>
</evidence>
<evidence type="ECO:0000256" key="1">
    <source>
        <dbReference type="ARBA" id="ARBA00022679"/>
    </source>
</evidence>
<dbReference type="EMBL" id="CAJVCH010024331">
    <property type="protein sequence ID" value="CAG7696370.1"/>
    <property type="molecule type" value="Genomic_DNA"/>
</dbReference>
<dbReference type="Pfam" id="PF17284">
    <property type="entry name" value="Spermine_synt_N"/>
    <property type="match status" value="1"/>
</dbReference>
<dbReference type="PANTHER" id="PTHR46315:SF1">
    <property type="entry name" value="SPERMINE SYNTHASE"/>
    <property type="match status" value="1"/>
</dbReference>
<dbReference type="Pfam" id="PF01564">
    <property type="entry name" value="Spermine_synth"/>
    <property type="match status" value="1"/>
</dbReference>
<dbReference type="GO" id="GO:0016768">
    <property type="term" value="F:spermine synthase activity"/>
    <property type="evidence" value="ECO:0007669"/>
    <property type="project" value="InterPro"/>
</dbReference>
<sequence length="994" mass="113301">MICDGRKKVQICRAVNYRQFLQTLSMTMGGIFPVITPELFELQKKISRSTLLTPILGARQILAAQSDYMDTTNLTEEGIQSIESDVVKTLESQLKSESLQNLTKSEIPSGGHMAVFLGPRGSVITIRVYPNGLVTINIDYYLEEGKTPLLTLEECRELEGAWGSRNKPKRVKTLPHIRRGIPFDTYFLSSDERLLEYDIDKIIYDERSPYQHIQIVHSGNFGNLLILDDLQNLAESDLIYTESIMCRGVEDYTGKEILILGGGDGALLYELRKESAKKITMIEIDKMVMDACKRHLRSACGDTLDDYEKDNYEIIVGDCVDFMDKCNQSGRKFDYVFADLTDIPISSTPQGEMWDFVKQILNLSFRVLRDDGKYMTHGNGMSSPKAMEMYEEVLAQLEVPVKFTKTHAFVPSFMEDWDRIAKWKTYSTRLTRGKCSRMIEIKSVITETRCQDAGKDTLENTSIDLLSMPEIIENILRYVSKRELRECRLVNTIWNEEACRLFRKSCPIRLCDRNLAAFERLLRGNAKLRLPNPFRFYKVNIRKLDDRNLTRVLNWNPKAGIVSCSLVVSQTSTNSYYQKKLVSILEKNNSCLDTLIFQMYRGIYLGYTPMEEKFPCLHSLRKIGINCKARGAMIPSESVNFIIDIMNAAPALRELELSCDQEDVLLQIAQIGQCNALESFYSEGLTIRQIDALSTMRLPKLKRLHLKYNDASLQDDFVNPVKFNNLIGNFSDTLEDLSVSWIGSSNRWNSTFPICPRLKSLTLYLYEGSMAAINPNCFPVLESFSLVEYIEYQDSAPIPHHGIQSFSMEDFSGIYLDDEFDMLINYVDKQFPRLTSLKIYMVLNDTSIRTIVTALPLLAKLHLRVGPLVTEEAFTGVPLGINIDELLKEGADLKDIRVLPSLSSMRYLTHLDVSNFPAGPLVTDVAIKHGLGTMPSLEYLSMNWDSSLSVHNIADSLSHLRRLRLSDWHHIHPCSSIFQLKKLMPQLEIPGYSN</sequence>
<dbReference type="InterPro" id="IPR030374">
    <property type="entry name" value="PABS"/>
</dbReference>
<keyword evidence="5" id="KW-1185">Reference proteome</keyword>
<proteinExistence type="inferred from homology"/>
<evidence type="ECO:0000256" key="2">
    <source>
        <dbReference type="PROSITE-ProRule" id="PRU00354"/>
    </source>
</evidence>
<comment type="caution">
    <text evidence="4">The sequence shown here is derived from an EMBL/GenBank/DDBJ whole genome shotgun (WGS) entry which is preliminary data.</text>
</comment>